<reference evidence="1 2" key="1">
    <citation type="submission" date="2019-05" db="EMBL/GenBank/DDBJ databases">
        <title>Verrucobacter flavum gen. nov., sp. nov. a new member of the family Verrucomicrobiaceae.</title>
        <authorList>
            <person name="Szuroczki S."/>
            <person name="Abbaszade G."/>
            <person name="Szabo A."/>
            <person name="Felfoldi T."/>
            <person name="Schumann P."/>
            <person name="Boka K."/>
            <person name="Keki Z."/>
            <person name="Toumi M."/>
            <person name="Toth E."/>
        </authorList>
    </citation>
    <scope>NUCLEOTIDE SEQUENCE [LARGE SCALE GENOMIC DNA]</scope>
    <source>
        <strain evidence="1 2">MG-N-17</strain>
    </source>
</reference>
<dbReference type="Pfam" id="PF04390">
    <property type="entry name" value="LptE"/>
    <property type="match status" value="1"/>
</dbReference>
<sequence length="201" mass="21612">MTKLGTALPPSPDCHRLILASFSQALLSPIHPSSMKKFLCLPVLILALTGCSGYQLGSSKPSQLAGIQKLAVPTFKNDTLEPRLEVLATNALIKKIQMDGAYQIVPVSEADAVLRGTITTIERSQFRSARSNTLRTSELLMRLQVNYTIEDSAGLPVYAGSARGQSNIVLDPNVQLSERQGLADAAENLSTSMASQISEGW</sequence>
<dbReference type="AlphaFoldDB" id="A0A5R8KEI0"/>
<dbReference type="EMBL" id="VAUV01000007">
    <property type="protein sequence ID" value="TLD70714.1"/>
    <property type="molecule type" value="Genomic_DNA"/>
</dbReference>
<gene>
    <name evidence="1" type="ORF">FEM03_10405</name>
</gene>
<dbReference type="GO" id="GO:0019867">
    <property type="term" value="C:outer membrane"/>
    <property type="evidence" value="ECO:0007669"/>
    <property type="project" value="InterPro"/>
</dbReference>
<evidence type="ECO:0000313" key="2">
    <source>
        <dbReference type="Proteomes" id="UP000306196"/>
    </source>
</evidence>
<dbReference type="Gene3D" id="3.30.160.150">
    <property type="entry name" value="Lipoprotein like domain"/>
    <property type="match status" value="1"/>
</dbReference>
<keyword evidence="2" id="KW-1185">Reference proteome</keyword>
<accession>A0A5R8KEI0</accession>
<dbReference type="OrthoDB" id="190255at2"/>
<evidence type="ECO:0008006" key="3">
    <source>
        <dbReference type="Google" id="ProtNLM"/>
    </source>
</evidence>
<proteinExistence type="predicted"/>
<dbReference type="InterPro" id="IPR007485">
    <property type="entry name" value="LPS_assembly_LptE"/>
</dbReference>
<organism evidence="1 2">
    <name type="scientific">Phragmitibacter flavus</name>
    <dbReference type="NCBI Taxonomy" id="2576071"/>
    <lineage>
        <taxon>Bacteria</taxon>
        <taxon>Pseudomonadati</taxon>
        <taxon>Verrucomicrobiota</taxon>
        <taxon>Verrucomicrobiia</taxon>
        <taxon>Verrucomicrobiales</taxon>
        <taxon>Verrucomicrobiaceae</taxon>
        <taxon>Phragmitibacter</taxon>
    </lineage>
</organism>
<dbReference type="Proteomes" id="UP000306196">
    <property type="component" value="Unassembled WGS sequence"/>
</dbReference>
<dbReference type="GO" id="GO:0043165">
    <property type="term" value="P:Gram-negative-bacterium-type cell outer membrane assembly"/>
    <property type="evidence" value="ECO:0007669"/>
    <property type="project" value="InterPro"/>
</dbReference>
<name>A0A5R8KEI0_9BACT</name>
<comment type="caution">
    <text evidence="1">The sequence shown here is derived from an EMBL/GenBank/DDBJ whole genome shotgun (WGS) entry which is preliminary data.</text>
</comment>
<protein>
    <recommendedName>
        <fullName evidence="3">LptE family protein</fullName>
    </recommendedName>
</protein>
<evidence type="ECO:0000313" key="1">
    <source>
        <dbReference type="EMBL" id="TLD70714.1"/>
    </source>
</evidence>